<gene>
    <name evidence="1" type="ORF">AALO17_06550</name>
</gene>
<dbReference type="KEGG" id="fro:AALO17_06550"/>
<organism evidence="1 2">
    <name type="scientific">Faecalibaculum rodentium</name>
    <dbReference type="NCBI Taxonomy" id="1702221"/>
    <lineage>
        <taxon>Bacteria</taxon>
        <taxon>Bacillati</taxon>
        <taxon>Bacillota</taxon>
        <taxon>Erysipelotrichia</taxon>
        <taxon>Erysipelotrichales</taxon>
        <taxon>Erysipelotrichaceae</taxon>
        <taxon>Faecalibaculum</taxon>
    </lineage>
</organism>
<dbReference type="EMBL" id="CP011391">
    <property type="protein sequence ID" value="AMK53789.1"/>
    <property type="molecule type" value="Genomic_DNA"/>
</dbReference>
<proteinExistence type="predicted"/>
<sequence>MTVVPALCNDDNLRIWNPEKGKFDVQTFRNIEDIEYIFAPWVLYYIFRAAKINC</sequence>
<evidence type="ECO:0000313" key="1">
    <source>
        <dbReference type="EMBL" id="AMK53789.1"/>
    </source>
</evidence>
<dbReference type="AlphaFoldDB" id="A0A140DT12"/>
<keyword evidence="2" id="KW-1185">Reference proteome</keyword>
<dbReference type="Proteomes" id="UP000069771">
    <property type="component" value="Chromosome"/>
</dbReference>
<reference evidence="1 2" key="1">
    <citation type="journal article" date="2016" name="Gut Pathog.">
        <title>Whole genome sequencing of "Faecalibaculum rodentium" ALO17, isolated from C57BL/6J laboratory mouse feces.</title>
        <authorList>
            <person name="Lim S."/>
            <person name="Chang D.H."/>
            <person name="Ahn S."/>
            <person name="Kim B.C."/>
        </authorList>
    </citation>
    <scope>NUCLEOTIDE SEQUENCE [LARGE SCALE GENOMIC DNA]</scope>
    <source>
        <strain evidence="1 2">Alo17</strain>
    </source>
</reference>
<protein>
    <submittedName>
        <fullName evidence="1">Uncharacterized protein</fullName>
    </submittedName>
</protein>
<accession>A0A140DT12</accession>
<name>A0A140DT12_9FIRM</name>
<evidence type="ECO:0000313" key="2">
    <source>
        <dbReference type="Proteomes" id="UP000069771"/>
    </source>
</evidence>